<dbReference type="EMBL" id="JACSRA010000004">
    <property type="protein sequence ID" value="MBD7910367.1"/>
    <property type="molecule type" value="Genomic_DNA"/>
</dbReference>
<dbReference type="Pfam" id="PF00905">
    <property type="entry name" value="Transpeptidase"/>
    <property type="match status" value="1"/>
</dbReference>
<dbReference type="InterPro" id="IPR050515">
    <property type="entry name" value="Beta-lactam/transpept"/>
</dbReference>
<dbReference type="SUPFAM" id="SSF56601">
    <property type="entry name" value="beta-lactamase/transpeptidase-like"/>
    <property type="match status" value="1"/>
</dbReference>
<gene>
    <name evidence="4" type="ORF">H9661_03250</name>
</gene>
<protein>
    <submittedName>
        <fullName evidence="4">Penicillin-binding protein 2</fullName>
    </submittedName>
</protein>
<dbReference type="PANTHER" id="PTHR30627">
    <property type="entry name" value="PEPTIDOGLYCAN D,D-TRANSPEPTIDASE"/>
    <property type="match status" value="1"/>
</dbReference>
<keyword evidence="2" id="KW-0472">Membrane</keyword>
<comment type="caution">
    <text evidence="4">The sequence shown here is derived from an EMBL/GenBank/DDBJ whole genome shotgun (WGS) entry which is preliminary data.</text>
</comment>
<name>A0ABR8PQD3_9CLOT</name>
<organism evidence="4 5">
    <name type="scientific">Clostridium cibarium</name>
    <dbReference type="NCBI Taxonomy" id="2762247"/>
    <lineage>
        <taxon>Bacteria</taxon>
        <taxon>Bacillati</taxon>
        <taxon>Bacillota</taxon>
        <taxon>Clostridia</taxon>
        <taxon>Eubacteriales</taxon>
        <taxon>Clostridiaceae</taxon>
        <taxon>Clostridium</taxon>
    </lineage>
</organism>
<dbReference type="InterPro" id="IPR012338">
    <property type="entry name" value="Beta-lactam/transpept-like"/>
</dbReference>
<evidence type="ECO:0000313" key="5">
    <source>
        <dbReference type="Proteomes" id="UP000627781"/>
    </source>
</evidence>
<sequence length="511" mass="57047">MALTVRLFYLQVFPSEEVLGNYQSLQSEKISDSEYRLLDTNGKDLLKYNKKYVLVIDKKPFSLNNYEETLEDLMALNFIMKGEDENFNYTDVMKSSGKLYYNISEDAYKKINELENIKGIYTYVYDETDKKEAWKISSILSQIPEKDKVIEDSMEEHIYNLTSKNQEPQKEFSLNDRYIYSKDKQVLVDKNTNIKLTINKDIEEKIREILERKEFDSLKNVGVTIMESDTGKIRAMVQKDETQANVNLSIEGVGYEPGSVFKLITLGAALDKGEVTLSDVYTCKGAICKTPHGSLALEDALVKSCNDYIAKVGTEIGYDTIIEYSKKMGLFSRVLGIQGDGRNEAVGEIPKEEAGVNNISIGQCLTVSPLQILGAANTIVNNGVYIKPFIIESTVDSDDNIIEDFKTQQYRVFSETTSKLMKKAMMQVVLRGTGVNAKVDGITIGGKTGSATSGDKNTHGWFTGFFTIKNKTYTMTVFTPNIEGKGGAGEELGGGNTAAPIFREIVKSLNS</sequence>
<reference evidence="4 5" key="1">
    <citation type="submission" date="2020-08" db="EMBL/GenBank/DDBJ databases">
        <title>A Genomic Blueprint of the Chicken Gut Microbiome.</title>
        <authorList>
            <person name="Gilroy R."/>
            <person name="Ravi A."/>
            <person name="Getino M."/>
            <person name="Pursley I."/>
            <person name="Horton D.L."/>
            <person name="Alikhan N.-F."/>
            <person name="Baker D."/>
            <person name="Gharbi K."/>
            <person name="Hall N."/>
            <person name="Watson M."/>
            <person name="Adriaenssens E.M."/>
            <person name="Foster-Nyarko E."/>
            <person name="Jarju S."/>
            <person name="Secka A."/>
            <person name="Antonio M."/>
            <person name="Oren A."/>
            <person name="Chaudhuri R."/>
            <person name="La Ragione R.M."/>
            <person name="Hildebrand F."/>
            <person name="Pallen M.J."/>
        </authorList>
    </citation>
    <scope>NUCLEOTIDE SEQUENCE [LARGE SCALE GENOMIC DNA]</scope>
    <source>
        <strain evidence="4 5">Sa3CVN1</strain>
    </source>
</reference>
<feature type="domain" description="Penicillin-binding protein transpeptidase" evidence="3">
    <location>
        <begin position="222"/>
        <end position="506"/>
    </location>
</feature>
<evidence type="ECO:0000259" key="3">
    <source>
        <dbReference type="Pfam" id="PF00905"/>
    </source>
</evidence>
<dbReference type="InterPro" id="IPR001460">
    <property type="entry name" value="PCN-bd_Tpept"/>
</dbReference>
<evidence type="ECO:0000256" key="2">
    <source>
        <dbReference type="ARBA" id="ARBA00023136"/>
    </source>
</evidence>
<dbReference type="PANTHER" id="PTHR30627:SF1">
    <property type="entry name" value="PEPTIDOGLYCAN D,D-TRANSPEPTIDASE FTSI"/>
    <property type="match status" value="1"/>
</dbReference>
<dbReference type="Proteomes" id="UP000627781">
    <property type="component" value="Unassembled WGS sequence"/>
</dbReference>
<evidence type="ECO:0000256" key="1">
    <source>
        <dbReference type="ARBA" id="ARBA00004370"/>
    </source>
</evidence>
<accession>A0ABR8PQD3</accession>
<dbReference type="Gene3D" id="3.40.710.10">
    <property type="entry name" value="DD-peptidase/beta-lactamase superfamily"/>
    <property type="match status" value="1"/>
</dbReference>
<comment type="subcellular location">
    <subcellularLocation>
        <location evidence="1">Membrane</location>
    </subcellularLocation>
</comment>
<proteinExistence type="predicted"/>
<keyword evidence="5" id="KW-1185">Reference proteome</keyword>
<evidence type="ECO:0000313" key="4">
    <source>
        <dbReference type="EMBL" id="MBD7910367.1"/>
    </source>
</evidence>